<sequence>MENSPPKCSLSDASEASSTSPTQPFHQQHYDSSNSSTKTTNMLFAFLCEKIGDTAAHQIQEIFKAKCQRLEDENAQLKARNVTLEVENARLKYQMEMKDAIISNASQKMVSPSASCVTNTTAAVTAHNDDINSNENVVDRRNMKNFEAEFSTKILKIQDEFHQCLQSSNAKQDAMESKMVKAAMEIASLKKTIADLGQRQKEVIEDIEDLQGVNESTAEDMNDLIQRITTLERDTSN</sequence>
<evidence type="ECO:0000313" key="2">
    <source>
        <dbReference type="WBParaSite" id="PS1159_v2.g6136.t1"/>
    </source>
</evidence>
<protein>
    <submittedName>
        <fullName evidence="2">Uncharacterized protein</fullName>
    </submittedName>
</protein>
<proteinExistence type="predicted"/>
<accession>A0AC35GL38</accession>
<reference evidence="2" key="1">
    <citation type="submission" date="2022-11" db="UniProtKB">
        <authorList>
            <consortium name="WormBaseParasite"/>
        </authorList>
    </citation>
    <scope>IDENTIFICATION</scope>
</reference>
<dbReference type="WBParaSite" id="PS1159_v2.g6136.t1">
    <property type="protein sequence ID" value="PS1159_v2.g6136.t1"/>
    <property type="gene ID" value="PS1159_v2.g6136"/>
</dbReference>
<name>A0AC35GL38_9BILA</name>
<evidence type="ECO:0000313" key="1">
    <source>
        <dbReference type="Proteomes" id="UP000887580"/>
    </source>
</evidence>
<dbReference type="Proteomes" id="UP000887580">
    <property type="component" value="Unplaced"/>
</dbReference>
<organism evidence="1 2">
    <name type="scientific">Panagrolaimus sp. PS1159</name>
    <dbReference type="NCBI Taxonomy" id="55785"/>
    <lineage>
        <taxon>Eukaryota</taxon>
        <taxon>Metazoa</taxon>
        <taxon>Ecdysozoa</taxon>
        <taxon>Nematoda</taxon>
        <taxon>Chromadorea</taxon>
        <taxon>Rhabditida</taxon>
        <taxon>Tylenchina</taxon>
        <taxon>Panagrolaimomorpha</taxon>
        <taxon>Panagrolaimoidea</taxon>
        <taxon>Panagrolaimidae</taxon>
        <taxon>Panagrolaimus</taxon>
    </lineage>
</organism>